<dbReference type="PROSITE" id="PS50216">
    <property type="entry name" value="DHHC"/>
    <property type="match status" value="1"/>
</dbReference>
<dbReference type="EC" id="2.3.1.225" evidence="7"/>
<evidence type="ECO:0000256" key="5">
    <source>
        <dbReference type="ARBA" id="ARBA00023136"/>
    </source>
</evidence>
<dbReference type="GO" id="GO:0016020">
    <property type="term" value="C:membrane"/>
    <property type="evidence" value="ECO:0007669"/>
    <property type="project" value="UniProtKB-SubCell"/>
</dbReference>
<feature type="transmembrane region" description="Helical" evidence="7">
    <location>
        <begin position="147"/>
        <end position="166"/>
    </location>
</feature>
<feature type="transmembrane region" description="Helical" evidence="7">
    <location>
        <begin position="9"/>
        <end position="29"/>
    </location>
</feature>
<feature type="domain" description="Palmitoyltransferase DHHC" evidence="8">
    <location>
        <begin position="97"/>
        <end position="222"/>
    </location>
</feature>
<dbReference type="PANTHER" id="PTHR12246">
    <property type="entry name" value="PALMITOYLTRANSFERASE ZDHHC16"/>
    <property type="match status" value="1"/>
</dbReference>
<name>A0AAV4DPW3_9GAST</name>
<sequence length="269" mass="30992">MVLFRLDPCGIICIFITYLALFYADYVIVRHLVLPTMTDSLWGAASVVIFNTIMFLLIVAHLRAVFSDPGIVPIPKTNMDFSDIHSGQGVPRQTSDGWTVCMKCETYRPPRAHHCRVCRRCIRRMDHHCPWINNCVGEYNQRFFIQFLFYVGMASVFAITMVIVSWTLEPEATRKEAKHMKLVHSVVLVVESILFGLFVIAIGCDQMSAILNDETAVEHVKKEGPARARKSRMVLLQEVFGRGHPITWLWPFYVDRYRQPQDCTMLYNV</sequence>
<evidence type="ECO:0000256" key="4">
    <source>
        <dbReference type="ARBA" id="ARBA00022989"/>
    </source>
</evidence>
<keyword evidence="6 7" id="KW-0012">Acyltransferase</keyword>
<comment type="subcellular location">
    <subcellularLocation>
        <location evidence="1">Membrane</location>
        <topology evidence="1">Multi-pass membrane protein</topology>
    </subcellularLocation>
</comment>
<comment type="similarity">
    <text evidence="7">Belongs to the DHHC palmitoyltransferase family.</text>
</comment>
<organism evidence="9 10">
    <name type="scientific">Plakobranchus ocellatus</name>
    <dbReference type="NCBI Taxonomy" id="259542"/>
    <lineage>
        <taxon>Eukaryota</taxon>
        <taxon>Metazoa</taxon>
        <taxon>Spiralia</taxon>
        <taxon>Lophotrochozoa</taxon>
        <taxon>Mollusca</taxon>
        <taxon>Gastropoda</taxon>
        <taxon>Heterobranchia</taxon>
        <taxon>Euthyneura</taxon>
        <taxon>Panpulmonata</taxon>
        <taxon>Sacoglossa</taxon>
        <taxon>Placobranchoidea</taxon>
        <taxon>Plakobranchidae</taxon>
        <taxon>Plakobranchus</taxon>
    </lineage>
</organism>
<evidence type="ECO:0000256" key="3">
    <source>
        <dbReference type="ARBA" id="ARBA00022692"/>
    </source>
</evidence>
<dbReference type="InterPro" id="IPR039859">
    <property type="entry name" value="PFA4/ZDH16/20/ERF2-like"/>
</dbReference>
<dbReference type="InterPro" id="IPR001594">
    <property type="entry name" value="Palmitoyltrfase_DHHC"/>
</dbReference>
<protein>
    <recommendedName>
        <fullName evidence="7">Palmitoyltransferase</fullName>
        <ecNumber evidence="7">2.3.1.225</ecNumber>
    </recommendedName>
</protein>
<feature type="transmembrane region" description="Helical" evidence="7">
    <location>
        <begin position="186"/>
        <end position="204"/>
    </location>
</feature>
<keyword evidence="3 7" id="KW-0812">Transmembrane</keyword>
<evidence type="ECO:0000256" key="7">
    <source>
        <dbReference type="RuleBase" id="RU079119"/>
    </source>
</evidence>
<dbReference type="GO" id="GO:0019706">
    <property type="term" value="F:protein-cysteine S-palmitoyltransferase activity"/>
    <property type="evidence" value="ECO:0007669"/>
    <property type="project" value="UniProtKB-EC"/>
</dbReference>
<evidence type="ECO:0000313" key="10">
    <source>
        <dbReference type="Proteomes" id="UP000735302"/>
    </source>
</evidence>
<dbReference type="EMBL" id="BLXT01008083">
    <property type="protein sequence ID" value="GFO45886.1"/>
    <property type="molecule type" value="Genomic_DNA"/>
</dbReference>
<evidence type="ECO:0000256" key="6">
    <source>
        <dbReference type="ARBA" id="ARBA00023315"/>
    </source>
</evidence>
<evidence type="ECO:0000313" key="9">
    <source>
        <dbReference type="EMBL" id="GFO45886.1"/>
    </source>
</evidence>
<keyword evidence="4 7" id="KW-1133">Transmembrane helix</keyword>
<reference evidence="9 10" key="1">
    <citation type="journal article" date="2021" name="Elife">
        <title>Chloroplast acquisition without the gene transfer in kleptoplastic sea slugs, Plakobranchus ocellatus.</title>
        <authorList>
            <person name="Maeda T."/>
            <person name="Takahashi S."/>
            <person name="Yoshida T."/>
            <person name="Shimamura S."/>
            <person name="Takaki Y."/>
            <person name="Nagai Y."/>
            <person name="Toyoda A."/>
            <person name="Suzuki Y."/>
            <person name="Arimoto A."/>
            <person name="Ishii H."/>
            <person name="Satoh N."/>
            <person name="Nishiyama T."/>
            <person name="Hasebe M."/>
            <person name="Maruyama T."/>
            <person name="Minagawa J."/>
            <person name="Obokata J."/>
            <person name="Shigenobu S."/>
        </authorList>
    </citation>
    <scope>NUCLEOTIDE SEQUENCE [LARGE SCALE GENOMIC DNA]</scope>
</reference>
<evidence type="ECO:0000256" key="1">
    <source>
        <dbReference type="ARBA" id="ARBA00004141"/>
    </source>
</evidence>
<keyword evidence="5 7" id="KW-0472">Membrane</keyword>
<evidence type="ECO:0000256" key="2">
    <source>
        <dbReference type="ARBA" id="ARBA00022679"/>
    </source>
</evidence>
<dbReference type="Pfam" id="PF01529">
    <property type="entry name" value="DHHC"/>
    <property type="match status" value="1"/>
</dbReference>
<dbReference type="Proteomes" id="UP000735302">
    <property type="component" value="Unassembled WGS sequence"/>
</dbReference>
<comment type="domain">
    <text evidence="7">The DHHC domain is required for palmitoyltransferase activity.</text>
</comment>
<evidence type="ECO:0000259" key="8">
    <source>
        <dbReference type="Pfam" id="PF01529"/>
    </source>
</evidence>
<comment type="catalytic activity">
    <reaction evidence="7">
        <text>L-cysteinyl-[protein] + hexadecanoyl-CoA = S-hexadecanoyl-L-cysteinyl-[protein] + CoA</text>
        <dbReference type="Rhea" id="RHEA:36683"/>
        <dbReference type="Rhea" id="RHEA-COMP:10131"/>
        <dbReference type="Rhea" id="RHEA-COMP:11032"/>
        <dbReference type="ChEBI" id="CHEBI:29950"/>
        <dbReference type="ChEBI" id="CHEBI:57287"/>
        <dbReference type="ChEBI" id="CHEBI:57379"/>
        <dbReference type="ChEBI" id="CHEBI:74151"/>
        <dbReference type="EC" id="2.3.1.225"/>
    </reaction>
</comment>
<keyword evidence="2 7" id="KW-0808">Transferase</keyword>
<feature type="transmembrane region" description="Helical" evidence="7">
    <location>
        <begin position="41"/>
        <end position="66"/>
    </location>
</feature>
<comment type="caution">
    <text evidence="9">The sequence shown here is derived from an EMBL/GenBank/DDBJ whole genome shotgun (WGS) entry which is preliminary data.</text>
</comment>
<proteinExistence type="inferred from homology"/>
<accession>A0AAV4DPW3</accession>
<keyword evidence="10" id="KW-1185">Reference proteome</keyword>
<dbReference type="AlphaFoldDB" id="A0AAV4DPW3"/>
<gene>
    <name evidence="9" type="ORF">PoB_007239100</name>
</gene>